<organism evidence="1 2">
    <name type="scientific">Tangfeifania diversioriginum</name>
    <dbReference type="NCBI Taxonomy" id="1168035"/>
    <lineage>
        <taxon>Bacteria</taxon>
        <taxon>Pseudomonadati</taxon>
        <taxon>Bacteroidota</taxon>
        <taxon>Bacteroidia</taxon>
        <taxon>Marinilabiliales</taxon>
        <taxon>Prolixibacteraceae</taxon>
        <taxon>Tangfeifania</taxon>
    </lineage>
</organism>
<reference evidence="1 2" key="1">
    <citation type="submission" date="2016-11" db="EMBL/GenBank/DDBJ databases">
        <authorList>
            <person name="Jaros S."/>
            <person name="Januszkiewicz K."/>
            <person name="Wedrychowicz H."/>
        </authorList>
    </citation>
    <scope>NUCLEOTIDE SEQUENCE [LARGE SCALE GENOMIC DNA]</scope>
    <source>
        <strain evidence="1 2">DSM 27063</strain>
    </source>
</reference>
<protein>
    <submittedName>
        <fullName evidence="1">Uncharacterized protein</fullName>
    </submittedName>
</protein>
<dbReference type="AlphaFoldDB" id="A0A1M6LCL1"/>
<dbReference type="EMBL" id="FQZE01000026">
    <property type="protein sequence ID" value="SHJ68825.1"/>
    <property type="molecule type" value="Genomic_DNA"/>
</dbReference>
<dbReference type="Proteomes" id="UP000184050">
    <property type="component" value="Unassembled WGS sequence"/>
</dbReference>
<evidence type="ECO:0000313" key="1">
    <source>
        <dbReference type="EMBL" id="SHJ68825.1"/>
    </source>
</evidence>
<accession>A0A1M6LCL1</accession>
<dbReference type="STRING" id="1168035.SAMN05444280_12645"/>
<evidence type="ECO:0000313" key="2">
    <source>
        <dbReference type="Proteomes" id="UP000184050"/>
    </source>
</evidence>
<name>A0A1M6LCL1_9BACT</name>
<sequence>MDSFSRVAFKSFRSSKSSLLTISSFSFFKDSNKPITLSANRSLSMFIVIDFMINNCVLQYLQKFVEFPVDFYFVKTIKVMNSPAGYLVCPGKFIRTEIKSEKFRIIF</sequence>
<proteinExistence type="predicted"/>
<keyword evidence="2" id="KW-1185">Reference proteome</keyword>
<gene>
    <name evidence="1" type="ORF">SAMN05444280_12645</name>
</gene>